<organism evidence="4">
    <name type="scientific">marine sediment metagenome</name>
    <dbReference type="NCBI Taxonomy" id="412755"/>
    <lineage>
        <taxon>unclassified sequences</taxon>
        <taxon>metagenomes</taxon>
        <taxon>ecological metagenomes</taxon>
    </lineage>
</organism>
<feature type="non-terminal residue" evidence="4">
    <location>
        <position position="236"/>
    </location>
</feature>
<dbReference type="GO" id="GO:0004065">
    <property type="term" value="F:arylsulfatase activity"/>
    <property type="evidence" value="ECO:0007669"/>
    <property type="project" value="TreeGrafter"/>
</dbReference>
<proteinExistence type="inferred from homology"/>
<evidence type="ECO:0000313" key="4">
    <source>
        <dbReference type="EMBL" id="GAG08091.1"/>
    </source>
</evidence>
<evidence type="ECO:0000256" key="2">
    <source>
        <dbReference type="ARBA" id="ARBA00022801"/>
    </source>
</evidence>
<accession>X0W5Y1</accession>
<dbReference type="PANTHER" id="PTHR42693:SF53">
    <property type="entry name" value="ENDO-4-O-SULFATASE"/>
    <property type="match status" value="1"/>
</dbReference>
<keyword evidence="2" id="KW-0378">Hydrolase</keyword>
<dbReference type="InterPro" id="IPR006311">
    <property type="entry name" value="TAT_signal"/>
</dbReference>
<evidence type="ECO:0000256" key="1">
    <source>
        <dbReference type="ARBA" id="ARBA00008779"/>
    </source>
</evidence>
<dbReference type="PANTHER" id="PTHR42693">
    <property type="entry name" value="ARYLSULFATASE FAMILY MEMBER"/>
    <property type="match status" value="1"/>
</dbReference>
<dbReference type="PROSITE" id="PS51318">
    <property type="entry name" value="TAT"/>
    <property type="match status" value="1"/>
</dbReference>
<dbReference type="InterPro" id="IPR050738">
    <property type="entry name" value="Sulfatase"/>
</dbReference>
<reference evidence="4" key="1">
    <citation type="journal article" date="2014" name="Front. Microbiol.">
        <title>High frequency of phylogenetically diverse reductive dehalogenase-homologous genes in deep subseafloor sedimentary metagenomes.</title>
        <authorList>
            <person name="Kawai M."/>
            <person name="Futagami T."/>
            <person name="Toyoda A."/>
            <person name="Takaki Y."/>
            <person name="Nishi S."/>
            <person name="Hori S."/>
            <person name="Arai W."/>
            <person name="Tsubouchi T."/>
            <person name="Morono Y."/>
            <person name="Uchiyama I."/>
            <person name="Ito T."/>
            <person name="Fujiyama A."/>
            <person name="Inagaki F."/>
            <person name="Takami H."/>
        </authorList>
    </citation>
    <scope>NUCLEOTIDE SEQUENCE</scope>
    <source>
        <strain evidence="4">Expedition CK06-06</strain>
    </source>
</reference>
<gene>
    <name evidence="4" type="ORF">S01H1_44526</name>
</gene>
<comment type="similarity">
    <text evidence="1">Belongs to the sulfatase family.</text>
</comment>
<sequence>MMPFTRREFLRIAMGSAVAAAMPAFGRGETAAGRKPPNVLYLFSDMQRATSMGCYGDPNVRTPVLDAFARQGVRFDAAMSSTPVCCPHRAALMSGTYGHHNGTVSNGSTFKHPTKCLAEAFRDAGYATGYLGKWHIPAVKETDLGFQEVLTKGQAEKTRGHCFVVDGKKVFETTYSADLAIRFIQEKSAGAKPWLLMVSWVVPHTPYAATAEYRAHYPASKLKLPPNVPDGAPKQF</sequence>
<comment type="caution">
    <text evidence="4">The sequence shown here is derived from an EMBL/GenBank/DDBJ whole genome shotgun (WGS) entry which is preliminary data.</text>
</comment>
<dbReference type="InterPro" id="IPR017850">
    <property type="entry name" value="Alkaline_phosphatase_core_sf"/>
</dbReference>
<protein>
    <recommendedName>
        <fullName evidence="3">Sulfatase N-terminal domain-containing protein</fullName>
    </recommendedName>
</protein>
<dbReference type="EMBL" id="BARS01028404">
    <property type="protein sequence ID" value="GAG08091.1"/>
    <property type="molecule type" value="Genomic_DNA"/>
</dbReference>
<name>X0W5Y1_9ZZZZ</name>
<evidence type="ECO:0000259" key="3">
    <source>
        <dbReference type="Pfam" id="PF00884"/>
    </source>
</evidence>
<dbReference type="Pfam" id="PF00884">
    <property type="entry name" value="Sulfatase"/>
    <property type="match status" value="1"/>
</dbReference>
<dbReference type="Gene3D" id="3.40.720.10">
    <property type="entry name" value="Alkaline Phosphatase, subunit A"/>
    <property type="match status" value="1"/>
</dbReference>
<feature type="domain" description="Sulfatase N-terminal" evidence="3">
    <location>
        <begin position="37"/>
        <end position="221"/>
    </location>
</feature>
<dbReference type="InterPro" id="IPR000917">
    <property type="entry name" value="Sulfatase_N"/>
</dbReference>
<dbReference type="AlphaFoldDB" id="X0W5Y1"/>
<dbReference type="SUPFAM" id="SSF53649">
    <property type="entry name" value="Alkaline phosphatase-like"/>
    <property type="match status" value="1"/>
</dbReference>